<dbReference type="OrthoDB" id="1109414at2759"/>
<dbReference type="Gene3D" id="1.10.238.10">
    <property type="entry name" value="EF-hand"/>
    <property type="match status" value="2"/>
</dbReference>
<keyword evidence="1" id="KW-0106">Calcium</keyword>
<dbReference type="FunFam" id="1.10.238.10:FF:000001">
    <property type="entry name" value="Calmodulin 1"/>
    <property type="match status" value="1"/>
</dbReference>
<dbReference type="AlphaFoldDB" id="A0A9Q1L169"/>
<dbReference type="PANTHER" id="PTHR31426">
    <property type="entry name" value="GROUP II INTRON SPLICING FACTOR CRS1-LIKE"/>
    <property type="match status" value="1"/>
</dbReference>
<dbReference type="Proteomes" id="UP001152561">
    <property type="component" value="Unassembled WGS sequence"/>
</dbReference>
<evidence type="ECO:0000313" key="7">
    <source>
        <dbReference type="EMBL" id="KAJ8527161.1"/>
    </source>
</evidence>
<feature type="region of interest" description="Disordered" evidence="4">
    <location>
        <begin position="509"/>
        <end position="547"/>
    </location>
</feature>
<feature type="region of interest" description="Disordered" evidence="4">
    <location>
        <begin position="416"/>
        <end position="435"/>
    </location>
</feature>
<evidence type="ECO:0000256" key="4">
    <source>
        <dbReference type="SAM" id="MobiDB-lite"/>
    </source>
</evidence>
<dbReference type="CDD" id="cd00051">
    <property type="entry name" value="EFh"/>
    <property type="match status" value="1"/>
</dbReference>
<feature type="domain" description="EF-hand" evidence="5">
    <location>
        <begin position="26"/>
        <end position="61"/>
    </location>
</feature>
<dbReference type="InterPro" id="IPR001890">
    <property type="entry name" value="RNA-binding_CRM"/>
</dbReference>
<keyword evidence="2 3" id="KW-0694">RNA-binding</keyword>
<organism evidence="7 8">
    <name type="scientific">Anisodus acutangulus</name>
    <dbReference type="NCBI Taxonomy" id="402998"/>
    <lineage>
        <taxon>Eukaryota</taxon>
        <taxon>Viridiplantae</taxon>
        <taxon>Streptophyta</taxon>
        <taxon>Embryophyta</taxon>
        <taxon>Tracheophyta</taxon>
        <taxon>Spermatophyta</taxon>
        <taxon>Magnoliopsida</taxon>
        <taxon>eudicotyledons</taxon>
        <taxon>Gunneridae</taxon>
        <taxon>Pentapetalae</taxon>
        <taxon>asterids</taxon>
        <taxon>lamiids</taxon>
        <taxon>Solanales</taxon>
        <taxon>Solanaceae</taxon>
        <taxon>Solanoideae</taxon>
        <taxon>Hyoscyameae</taxon>
        <taxon>Anisodus</taxon>
    </lineage>
</organism>
<dbReference type="PROSITE" id="PS00018">
    <property type="entry name" value="EF_HAND_1"/>
    <property type="match status" value="3"/>
</dbReference>
<evidence type="ECO:0000256" key="3">
    <source>
        <dbReference type="PROSITE-ProRule" id="PRU00626"/>
    </source>
</evidence>
<evidence type="ECO:0008006" key="9">
    <source>
        <dbReference type="Google" id="ProtNLM"/>
    </source>
</evidence>
<comment type="caution">
    <text evidence="7">The sequence shown here is derived from an EMBL/GenBank/DDBJ whole genome shotgun (WGS) entry which is preliminary data.</text>
</comment>
<keyword evidence="8" id="KW-1185">Reference proteome</keyword>
<dbReference type="Pfam" id="PF13499">
    <property type="entry name" value="EF-hand_7"/>
    <property type="match status" value="2"/>
</dbReference>
<evidence type="ECO:0000313" key="8">
    <source>
        <dbReference type="Proteomes" id="UP001152561"/>
    </source>
</evidence>
<dbReference type="InterPro" id="IPR040286">
    <property type="entry name" value="At3g25440-like"/>
</dbReference>
<dbReference type="SMART" id="SM01103">
    <property type="entry name" value="CRS1_YhbY"/>
    <property type="match status" value="1"/>
</dbReference>
<accession>A0A9Q1L169</accession>
<evidence type="ECO:0000256" key="1">
    <source>
        <dbReference type="ARBA" id="ARBA00022837"/>
    </source>
</evidence>
<proteinExistence type="predicted"/>
<name>A0A9Q1L169_9SOLA</name>
<protein>
    <recommendedName>
        <fullName evidence="9">CRM domain-containing protein</fullName>
    </recommendedName>
</protein>
<evidence type="ECO:0000259" key="5">
    <source>
        <dbReference type="PROSITE" id="PS50222"/>
    </source>
</evidence>
<dbReference type="Gene3D" id="3.30.110.60">
    <property type="entry name" value="YhbY-like"/>
    <property type="match status" value="1"/>
</dbReference>
<dbReference type="SMART" id="SM00054">
    <property type="entry name" value="EFh"/>
    <property type="match status" value="3"/>
</dbReference>
<dbReference type="GO" id="GO:0003723">
    <property type="term" value="F:RNA binding"/>
    <property type="evidence" value="ECO:0007669"/>
    <property type="project" value="UniProtKB-UniRule"/>
</dbReference>
<dbReference type="InterPro" id="IPR002048">
    <property type="entry name" value="EF_hand_dom"/>
</dbReference>
<feature type="domain" description="EF-hand" evidence="5">
    <location>
        <begin position="1"/>
        <end position="25"/>
    </location>
</feature>
<evidence type="ECO:0000256" key="2">
    <source>
        <dbReference type="ARBA" id="ARBA00022884"/>
    </source>
</evidence>
<reference evidence="8" key="1">
    <citation type="journal article" date="2023" name="Proc. Natl. Acad. Sci. U.S.A.">
        <title>Genomic and structural basis for evolution of tropane alkaloid biosynthesis.</title>
        <authorList>
            <person name="Wanga Y.-J."/>
            <person name="Taina T."/>
            <person name="Yua J.-Y."/>
            <person name="Lia J."/>
            <person name="Xua B."/>
            <person name="Chenc J."/>
            <person name="D'Auriad J.C."/>
            <person name="Huanga J.-P."/>
            <person name="Huanga S.-X."/>
        </authorList>
    </citation>
    <scope>NUCLEOTIDE SEQUENCE [LARGE SCALE GENOMIC DNA]</scope>
    <source>
        <strain evidence="8">cv. KIB-2019</strain>
    </source>
</reference>
<dbReference type="InterPro" id="IPR035920">
    <property type="entry name" value="YhbY-like_sf"/>
</dbReference>
<dbReference type="SUPFAM" id="SSF47473">
    <property type="entry name" value="EF-hand"/>
    <property type="match status" value="1"/>
</dbReference>
<dbReference type="GO" id="GO:0005509">
    <property type="term" value="F:calcium ion binding"/>
    <property type="evidence" value="ECO:0007669"/>
    <property type="project" value="InterPro"/>
</dbReference>
<dbReference type="PROSITE" id="PS51295">
    <property type="entry name" value="CRM"/>
    <property type="match status" value="1"/>
</dbReference>
<feature type="domain" description="CRM" evidence="6">
    <location>
        <begin position="274"/>
        <end position="371"/>
    </location>
</feature>
<dbReference type="InterPro" id="IPR018247">
    <property type="entry name" value="EF_Hand_1_Ca_BS"/>
</dbReference>
<feature type="domain" description="EF-hand" evidence="5">
    <location>
        <begin position="63"/>
        <end position="98"/>
    </location>
</feature>
<evidence type="ECO:0000259" key="6">
    <source>
        <dbReference type="PROSITE" id="PS51295"/>
    </source>
</evidence>
<gene>
    <name evidence="7" type="ORF">K7X08_029638</name>
</gene>
<feature type="compositionally biased region" description="Basic and acidic residues" evidence="4">
    <location>
        <begin position="527"/>
        <end position="538"/>
    </location>
</feature>
<dbReference type="PROSITE" id="PS50222">
    <property type="entry name" value="EF_HAND_2"/>
    <property type="match status" value="3"/>
</dbReference>
<dbReference type="InterPro" id="IPR011992">
    <property type="entry name" value="EF-hand-dom_pair"/>
</dbReference>
<dbReference type="SUPFAM" id="SSF75471">
    <property type="entry name" value="YhbY-like"/>
    <property type="match status" value="1"/>
</dbReference>
<dbReference type="Pfam" id="PF01985">
    <property type="entry name" value="CRS1_YhbY"/>
    <property type="match status" value="1"/>
</dbReference>
<dbReference type="PANTHER" id="PTHR31426:SF5">
    <property type="entry name" value="OS04G0492900 PROTEIN"/>
    <property type="match status" value="1"/>
</dbReference>
<dbReference type="EMBL" id="JAJAGQ010000024">
    <property type="protein sequence ID" value="KAJ8527161.1"/>
    <property type="molecule type" value="Genomic_DNA"/>
</dbReference>
<sequence length="561" mass="64595">MFDHNGDGTITKKELNDSLQNLGIHIEEQELVHMIEKIDVNGDGYIDVDEFGTLYRTIMDEKDEEEDMREAFNVFDQNGDGYITVEELRSVLGSLGLKQGKTLEDCKRMIMKVDVDGDGMITSAPTTLLLPVHLQTRFSPFLSPENQVFERGVLVRPHFIVQKCELGLVNSGRYFCTTGKAGETSNGGGNDAVVESSGEFKEDKIKRKKLKGKRGVVKWLKFFRWKKKKEYQRMTAEERILFKLRKARKKEERLVEALRKVEPKEKSEATHDPEILTPEEHFYFLKMGEKCKNYVPVGRRGIYQGVILNMHLHWKKHQTLKVVVKTFSPDEVKEIAAELARLSGGIVLDIQDDDTIIMYRGKNYSQPPTEIMSPRSTLSRKKALDKSKYRDSLRAVERYIPRLEQDLELLRLQAENKAGGPDKSQEIGFENFSTEHRWDQQIEASDELKRIMVENEEQSEENDSMVDTDIASASEDLSDIFETDSEEEHEEKTEEPLYLDVFEKFPVQSNADAEDFEEHLRQTSSNSRKEKSPGKDVDSPGLDEVDRMILQAASLLKKRRR</sequence>